<accession>A0A7M7LL45</accession>
<organism evidence="11 12">
    <name type="scientific">Strongylocentrotus purpuratus</name>
    <name type="common">Purple sea urchin</name>
    <dbReference type="NCBI Taxonomy" id="7668"/>
    <lineage>
        <taxon>Eukaryota</taxon>
        <taxon>Metazoa</taxon>
        <taxon>Echinodermata</taxon>
        <taxon>Eleutherozoa</taxon>
        <taxon>Echinozoa</taxon>
        <taxon>Echinoidea</taxon>
        <taxon>Euechinoidea</taxon>
        <taxon>Echinacea</taxon>
        <taxon>Camarodonta</taxon>
        <taxon>Echinidea</taxon>
        <taxon>Strongylocentrotidae</taxon>
        <taxon>Strongylocentrotus</taxon>
    </lineage>
</organism>
<keyword evidence="5 7" id="KW-0234">DNA repair</keyword>
<dbReference type="InParanoid" id="A0A7M7LL45"/>
<dbReference type="KEGG" id="spu:100890292"/>
<comment type="subcellular location">
    <subcellularLocation>
        <location evidence="1 7">Nucleus</location>
    </subcellularLocation>
</comment>
<dbReference type="PANTHER" id="PTHR16140">
    <property type="entry name" value="NON-STRUCTURAL MAINTENANCE OF CHROMOSOMES ELEMENT 4"/>
    <property type="match status" value="1"/>
</dbReference>
<evidence type="ECO:0000313" key="11">
    <source>
        <dbReference type="EnsemblMetazoa" id="XP_003724485"/>
    </source>
</evidence>
<feature type="region of interest" description="Disordered" evidence="8">
    <location>
        <begin position="164"/>
        <end position="202"/>
    </location>
</feature>
<dbReference type="OrthoDB" id="361242at2759"/>
<sequence>MTEQNGRRGGRGDGASQESDINERRELRRDYRELIAETKRESSELVRPDSDGLGNLLERSDELFGQVIKLPNRAPTVEAVLDAQFLMAASSLGCQKAKKIHVDNKFDPKDFVQKLISFMECRRLGIEDSEIEEEHWATLGRGAAPAFRSACSFQFMLGTFEREPPRKAARKTKDANAEEQAGPAIVAKQLKSKDKDKTPTEVTSEEVEKMVAILHQVCKTRGDGTYVPISYFDLVINPESFSQTVENIFHLSFLLKDGHAKVYLDNDDLPVIVPCTPFNEEQEHERVTKKQVLVSIDMDQWKELIEVFDINDPLIPTRPEPPHSNGNM</sequence>
<dbReference type="RefSeq" id="XP_011662006.1">
    <property type="nucleotide sequence ID" value="XM_011663704.2"/>
</dbReference>
<keyword evidence="6 7" id="KW-0539">Nucleus</keyword>
<feature type="compositionally biased region" description="Basic and acidic residues" evidence="8">
    <location>
        <begin position="164"/>
        <end position="176"/>
    </location>
</feature>
<evidence type="ECO:0000256" key="3">
    <source>
        <dbReference type="ARBA" id="ARBA00022763"/>
    </source>
</evidence>
<evidence type="ECO:0000313" key="12">
    <source>
        <dbReference type="Proteomes" id="UP000007110"/>
    </source>
</evidence>
<dbReference type="GO" id="GO:0006281">
    <property type="term" value="P:DNA repair"/>
    <property type="evidence" value="ECO:0000318"/>
    <property type="project" value="GO_Central"/>
</dbReference>
<evidence type="ECO:0000259" key="9">
    <source>
        <dbReference type="Pfam" id="PF08743"/>
    </source>
</evidence>
<dbReference type="EnsemblMetazoa" id="XM_003724437">
    <property type="protein sequence ID" value="XP_003724485"/>
    <property type="gene ID" value="LOC100890292"/>
</dbReference>
<reference evidence="11" key="2">
    <citation type="submission" date="2021-01" db="UniProtKB">
        <authorList>
            <consortium name="EnsemblMetazoa"/>
        </authorList>
    </citation>
    <scope>IDENTIFICATION</scope>
</reference>
<keyword evidence="12" id="KW-1185">Reference proteome</keyword>
<dbReference type="PANTHER" id="PTHR16140:SF0">
    <property type="entry name" value="NON-STRUCTURAL MAINTENANCE OF CHROMOSOMES ELEMENT 4"/>
    <property type="match status" value="1"/>
</dbReference>
<reference evidence="12" key="1">
    <citation type="submission" date="2015-02" db="EMBL/GenBank/DDBJ databases">
        <title>Genome sequencing for Strongylocentrotus purpuratus.</title>
        <authorList>
            <person name="Murali S."/>
            <person name="Liu Y."/>
            <person name="Vee V."/>
            <person name="English A."/>
            <person name="Wang M."/>
            <person name="Skinner E."/>
            <person name="Han Y."/>
            <person name="Muzny D.M."/>
            <person name="Worley K.C."/>
            <person name="Gibbs R.A."/>
        </authorList>
    </citation>
    <scope>NUCLEOTIDE SEQUENCE</scope>
</reference>
<comment type="similarity">
    <text evidence="2 7">Belongs to the NSE4 family.</text>
</comment>
<dbReference type="RefSeq" id="XP_003724485.1">
    <property type="nucleotide sequence ID" value="XM_003724437.3"/>
</dbReference>
<keyword evidence="3 7" id="KW-0227">DNA damage</keyword>
<evidence type="ECO:0000256" key="8">
    <source>
        <dbReference type="SAM" id="MobiDB-lite"/>
    </source>
</evidence>
<name>A0A7M7LL45_STRPU</name>
<dbReference type="GeneID" id="100890292"/>
<evidence type="ECO:0000259" key="10">
    <source>
        <dbReference type="Pfam" id="PF15412"/>
    </source>
</evidence>
<keyword evidence="4 7" id="KW-0233">DNA recombination</keyword>
<dbReference type="Pfam" id="PF08743">
    <property type="entry name" value="Nse4_C"/>
    <property type="match status" value="1"/>
</dbReference>
<dbReference type="InterPro" id="IPR029225">
    <property type="entry name" value="Nse4_Nse3-bd"/>
</dbReference>
<proteinExistence type="inferred from homology"/>
<feature type="region of interest" description="Disordered" evidence="8">
    <location>
        <begin position="1"/>
        <end position="25"/>
    </location>
</feature>
<evidence type="ECO:0000256" key="7">
    <source>
        <dbReference type="RuleBase" id="RU365071"/>
    </source>
</evidence>
<dbReference type="Proteomes" id="UP000007110">
    <property type="component" value="Unassembled WGS sequence"/>
</dbReference>
<evidence type="ECO:0000256" key="2">
    <source>
        <dbReference type="ARBA" id="ARBA00008997"/>
    </source>
</evidence>
<dbReference type="AlphaFoldDB" id="A0A7M7LL45"/>
<dbReference type="InterPro" id="IPR014854">
    <property type="entry name" value="Nse4_C"/>
</dbReference>
<dbReference type="GO" id="GO:0030915">
    <property type="term" value="C:Smc5-Smc6 complex"/>
    <property type="evidence" value="ECO:0000318"/>
    <property type="project" value="GO_Central"/>
</dbReference>
<dbReference type="OMA" id="FMGINRT"/>
<evidence type="ECO:0000256" key="5">
    <source>
        <dbReference type="ARBA" id="ARBA00023204"/>
    </source>
</evidence>
<dbReference type="EnsemblMetazoa" id="XM_011663704">
    <property type="protein sequence ID" value="XP_011662006"/>
    <property type="gene ID" value="LOC100890292"/>
</dbReference>
<evidence type="ECO:0000256" key="1">
    <source>
        <dbReference type="ARBA" id="ARBA00004123"/>
    </source>
</evidence>
<evidence type="ECO:0000256" key="6">
    <source>
        <dbReference type="ARBA" id="ARBA00023242"/>
    </source>
</evidence>
<evidence type="ECO:0000256" key="4">
    <source>
        <dbReference type="ARBA" id="ARBA00023172"/>
    </source>
</evidence>
<dbReference type="GO" id="GO:0005634">
    <property type="term" value="C:nucleus"/>
    <property type="evidence" value="ECO:0000318"/>
    <property type="project" value="GO_Central"/>
</dbReference>
<dbReference type="Pfam" id="PF15412">
    <property type="entry name" value="Nse4-Nse3_bdg"/>
    <property type="match status" value="1"/>
</dbReference>
<protein>
    <recommendedName>
        <fullName evidence="7">Non-structural maintenance of chromosomes element 4</fullName>
    </recommendedName>
</protein>
<dbReference type="InterPro" id="IPR027786">
    <property type="entry name" value="Nse4/EID"/>
</dbReference>
<dbReference type="GO" id="GO:0006310">
    <property type="term" value="P:DNA recombination"/>
    <property type="evidence" value="ECO:0007669"/>
    <property type="project" value="UniProtKB-UniRule"/>
</dbReference>
<feature type="domain" description="Nse4/EID protein Nse3/MAGE-binding" evidence="10">
    <location>
        <begin position="82"/>
        <end position="130"/>
    </location>
</feature>
<comment type="subunit">
    <text evidence="7">Component of the SMC5-SMC6 complex.</text>
</comment>
<comment type="function">
    <text evidence="7">Component of the SMC5-SMC6 complex, that promotes sister chromatid alignment after DNA damage and facilitates double-stranded DNA breaks (DSBs) repair via homologous recombination between sister chromatids.</text>
</comment>
<feature type="domain" description="Non-structural maintenance of chromosome element 4 C-terminal" evidence="9">
    <location>
        <begin position="228"/>
        <end position="315"/>
    </location>
</feature>